<dbReference type="Gene3D" id="3.30.40.250">
    <property type="match status" value="1"/>
</dbReference>
<dbReference type="Pfam" id="PF02624">
    <property type="entry name" value="YcaO"/>
    <property type="match status" value="1"/>
</dbReference>
<reference evidence="2 3" key="1">
    <citation type="submission" date="2016-11" db="EMBL/GenBank/DDBJ databases">
        <authorList>
            <person name="Jaros S."/>
            <person name="Januszkiewicz K."/>
            <person name="Wedrychowicz H."/>
        </authorList>
    </citation>
    <scope>NUCLEOTIDE SEQUENCE [LARGE SCALE GENOMIC DNA]</scope>
    <source>
        <strain evidence="2 3">DSM 46144</strain>
    </source>
</reference>
<organism evidence="2 3">
    <name type="scientific">Cryptosporangium aurantiacum</name>
    <dbReference type="NCBI Taxonomy" id="134849"/>
    <lineage>
        <taxon>Bacteria</taxon>
        <taxon>Bacillati</taxon>
        <taxon>Actinomycetota</taxon>
        <taxon>Actinomycetes</taxon>
        <taxon>Cryptosporangiales</taxon>
        <taxon>Cryptosporangiaceae</taxon>
        <taxon>Cryptosporangium</taxon>
    </lineage>
</organism>
<dbReference type="Gene3D" id="3.40.50.720">
    <property type="entry name" value="NAD(P)-binding Rossmann-like Domain"/>
    <property type="match status" value="1"/>
</dbReference>
<keyword evidence="3" id="KW-1185">Reference proteome</keyword>
<dbReference type="GO" id="GO:0005840">
    <property type="term" value="C:ribosome"/>
    <property type="evidence" value="ECO:0007669"/>
    <property type="project" value="UniProtKB-KW"/>
</dbReference>
<dbReference type="Proteomes" id="UP000184440">
    <property type="component" value="Unassembled WGS sequence"/>
</dbReference>
<dbReference type="NCBIfam" id="TIGR03604">
    <property type="entry name" value="TOMM_cyclo_SagD"/>
    <property type="match status" value="1"/>
</dbReference>
<keyword evidence="2" id="KW-0808">Transferase</keyword>
<evidence type="ECO:0000313" key="2">
    <source>
        <dbReference type="EMBL" id="SHN47622.1"/>
    </source>
</evidence>
<name>A0A1M7RNF6_9ACTN</name>
<protein>
    <submittedName>
        <fullName evidence="2">Ribosomal protein S12 methylthiotransferase accessory factor</fullName>
    </submittedName>
</protein>
<dbReference type="NCBIfam" id="TIGR03882">
    <property type="entry name" value="cyclo_dehyd_2"/>
    <property type="match status" value="1"/>
</dbReference>
<dbReference type="PANTHER" id="PTHR37809">
    <property type="entry name" value="RIBOSOMAL PROTEIN S12 METHYLTHIOTRANSFERASE ACCESSORY FACTOR YCAO"/>
    <property type="match status" value="1"/>
</dbReference>
<accession>A0A1M7RNF6</accession>
<dbReference type="RefSeq" id="WP_073265671.1">
    <property type="nucleotide sequence ID" value="NZ_FRCS01000026.1"/>
</dbReference>
<dbReference type="AlphaFoldDB" id="A0A1M7RNF6"/>
<dbReference type="PANTHER" id="PTHR37809:SF1">
    <property type="entry name" value="RIBOSOMAL PROTEIN S12 METHYLTHIOTRANSFERASE ACCESSORY FACTOR YCAO"/>
    <property type="match status" value="1"/>
</dbReference>
<proteinExistence type="predicted"/>
<dbReference type="Gene3D" id="3.30.160.660">
    <property type="match status" value="1"/>
</dbReference>
<gene>
    <name evidence="2" type="ORF">SAMN05443668_1264</name>
</gene>
<keyword evidence="2" id="KW-0687">Ribonucleoprotein</keyword>
<dbReference type="InterPro" id="IPR003776">
    <property type="entry name" value="YcaO-like_dom"/>
</dbReference>
<dbReference type="PROSITE" id="PS51664">
    <property type="entry name" value="YCAO"/>
    <property type="match status" value="1"/>
</dbReference>
<evidence type="ECO:0000259" key="1">
    <source>
        <dbReference type="PROSITE" id="PS51664"/>
    </source>
</evidence>
<feature type="domain" description="YcaO" evidence="1">
    <location>
        <begin position="245"/>
        <end position="637"/>
    </location>
</feature>
<evidence type="ECO:0000313" key="3">
    <source>
        <dbReference type="Proteomes" id="UP000184440"/>
    </source>
</evidence>
<sequence length="637" mass="68403">MTEHSTFAAALRAKLESTSGPPVVVLDGPTTDDLDTTAEADLLVLLPTTWTAADLTELSDRAPGPSIALRQDAAVTVLGPVVGPGQPGCLRCAEHARLRMLTLPGDPMLLTFGGQPSPTSLPLLAALITAVARDPNIAPGTVWTLGPAANVVSAHQVAPDPDCPRCHPMLDDTAAGATFTPVPRPVGTSSELRAPNPAVEGDRLNRALITGGFGTVIRLNDIDAAPVPLASAVTVAGGRHEYGYGRGASVAEARRTALFEAVERRAALRPHGRRTVLRASYEDLGPQVAIDPSTLGLSDPRHHGHPAFRLTPYRPDAVTNWVYGWSMTRERAVAVPEHVAYYGLRASRSAPHFVDERSNGCGTGSSLEEAALYGLFEVVERDAFLLAWHARTPLHRVAPPSSDELTWHLVQKTTRAGYDLQFFDATNDLALPVVLSLALRRDGTPAGLHAYFSAGAHPDPRVALRSAAMEAAVGLHAAARMARDLTSRDSARIRRMLTDPTEVRTIDDHVALNALPEARPRYEFLLDGPGPVDWRELWPGQPAPVTDLTEVLTGLIEHLAGRGLETVVVDQTDPWIRARLGLRSAKVIVPGTLPMTFGYVHQRTVGLPRLLHVPFQLGRAPAVLDYADLPLHPHPFP</sequence>
<keyword evidence="2" id="KW-0689">Ribosomal protein</keyword>
<dbReference type="GO" id="GO:0016740">
    <property type="term" value="F:transferase activity"/>
    <property type="evidence" value="ECO:0007669"/>
    <property type="project" value="UniProtKB-KW"/>
</dbReference>
<dbReference type="Gene3D" id="3.30.1330.230">
    <property type="match status" value="1"/>
</dbReference>
<dbReference type="OrthoDB" id="2379922at2"/>
<dbReference type="InterPro" id="IPR022291">
    <property type="entry name" value="Bacteriocin_synth_cyclodeHase"/>
</dbReference>
<dbReference type="InterPro" id="IPR027624">
    <property type="entry name" value="TOMM_cyclo_SagD"/>
</dbReference>
<dbReference type="EMBL" id="FRCS01000026">
    <property type="protein sequence ID" value="SHN47622.1"/>
    <property type="molecule type" value="Genomic_DNA"/>
</dbReference>
<dbReference type="STRING" id="134849.SAMN05443668_1264"/>